<dbReference type="Proteomes" id="UP000789759">
    <property type="component" value="Unassembled WGS sequence"/>
</dbReference>
<keyword evidence="2" id="KW-1185">Reference proteome</keyword>
<name>A0A9N9HCV2_9GLOM</name>
<dbReference type="EMBL" id="CAJVQA010008373">
    <property type="protein sequence ID" value="CAG8670610.1"/>
    <property type="molecule type" value="Genomic_DNA"/>
</dbReference>
<sequence length="211" mass="24595">MSLSLVSFEPSIYNNLKDSYPTIAELVQTHNEGTLAFLKANDALFPYVLKKSLEVKEPGDDNYKTWTEYLSAIEVYLEDLCNQDSVRRFKEHLRPARKELANEIHQKHYERFPLWPQVGQIQNSHVELGVANNYSSTPYIIIWACVGWINVQDSRPYKDKYIAEFNGKPDLKILALDNSKLRRLEELFKSDKNKALEQVSNRGKLTWEELK</sequence>
<proteinExistence type="predicted"/>
<protein>
    <submittedName>
        <fullName evidence="1">3041_t:CDS:1</fullName>
    </submittedName>
</protein>
<dbReference type="OrthoDB" id="2319705at2759"/>
<evidence type="ECO:0000313" key="2">
    <source>
        <dbReference type="Proteomes" id="UP000789759"/>
    </source>
</evidence>
<organism evidence="1 2">
    <name type="scientific">Cetraspora pellucida</name>
    <dbReference type="NCBI Taxonomy" id="1433469"/>
    <lineage>
        <taxon>Eukaryota</taxon>
        <taxon>Fungi</taxon>
        <taxon>Fungi incertae sedis</taxon>
        <taxon>Mucoromycota</taxon>
        <taxon>Glomeromycotina</taxon>
        <taxon>Glomeromycetes</taxon>
        <taxon>Diversisporales</taxon>
        <taxon>Gigasporaceae</taxon>
        <taxon>Cetraspora</taxon>
    </lineage>
</organism>
<dbReference type="AlphaFoldDB" id="A0A9N9HCV2"/>
<accession>A0A9N9HCV2</accession>
<gene>
    <name evidence="1" type="ORF">CPELLU_LOCUS10250</name>
</gene>
<reference evidence="1" key="1">
    <citation type="submission" date="2021-06" db="EMBL/GenBank/DDBJ databases">
        <authorList>
            <person name="Kallberg Y."/>
            <person name="Tangrot J."/>
            <person name="Rosling A."/>
        </authorList>
    </citation>
    <scope>NUCLEOTIDE SEQUENCE</scope>
    <source>
        <strain evidence="1">FL966</strain>
    </source>
</reference>
<evidence type="ECO:0000313" key="1">
    <source>
        <dbReference type="EMBL" id="CAG8670610.1"/>
    </source>
</evidence>
<comment type="caution">
    <text evidence="1">The sequence shown here is derived from an EMBL/GenBank/DDBJ whole genome shotgun (WGS) entry which is preliminary data.</text>
</comment>